<comment type="subcellular location">
    <subcellularLocation>
        <location evidence="1 5">Cytoplasm</location>
    </subcellularLocation>
</comment>
<dbReference type="PROSITE" id="PS50304">
    <property type="entry name" value="TUDOR"/>
    <property type="match status" value="1"/>
</dbReference>
<keyword evidence="3" id="KW-0597">Phosphoprotein</keyword>
<evidence type="ECO:0000313" key="9">
    <source>
        <dbReference type="Proteomes" id="UP000646827"/>
    </source>
</evidence>
<dbReference type="PIRSF" id="PIRSF017179">
    <property type="entry name" value="RISC-Tudor-SN"/>
    <property type="match status" value="1"/>
</dbReference>
<gene>
    <name evidence="8" type="ORF">INT45_011116</name>
</gene>
<dbReference type="SUPFAM" id="SSF63748">
    <property type="entry name" value="Tudor/PWWP/MBT"/>
    <property type="match status" value="1"/>
</dbReference>
<evidence type="ECO:0000256" key="5">
    <source>
        <dbReference type="PIRNR" id="PIRNR017179"/>
    </source>
</evidence>
<evidence type="ECO:0000256" key="1">
    <source>
        <dbReference type="ARBA" id="ARBA00004496"/>
    </source>
</evidence>
<feature type="domain" description="TNase-like" evidence="7">
    <location>
        <begin position="334"/>
        <end position="484"/>
    </location>
</feature>
<dbReference type="FunFam" id="2.40.50.90:FF:000002">
    <property type="entry name" value="Staphylococcal nuclease domain-containing protein"/>
    <property type="match status" value="1"/>
</dbReference>
<dbReference type="GO" id="GO:0006402">
    <property type="term" value="P:mRNA catabolic process"/>
    <property type="evidence" value="ECO:0007669"/>
    <property type="project" value="UniProtKB-UniRule"/>
</dbReference>
<dbReference type="SMART" id="SM00333">
    <property type="entry name" value="TUDOR"/>
    <property type="match status" value="1"/>
</dbReference>
<dbReference type="EMBL" id="JAEPRB010000001">
    <property type="protein sequence ID" value="KAG2228324.1"/>
    <property type="molecule type" value="Genomic_DNA"/>
</dbReference>
<dbReference type="GO" id="GO:0031047">
    <property type="term" value="P:regulatory ncRNA-mediated gene silencing"/>
    <property type="evidence" value="ECO:0007669"/>
    <property type="project" value="UniProtKB-UniRule"/>
</dbReference>
<dbReference type="Pfam" id="PF00565">
    <property type="entry name" value="SNase"/>
    <property type="match status" value="5"/>
</dbReference>
<dbReference type="GO" id="GO:0005634">
    <property type="term" value="C:nucleus"/>
    <property type="evidence" value="ECO:0007669"/>
    <property type="project" value="TreeGrafter"/>
</dbReference>
<protein>
    <submittedName>
        <fullName evidence="8">Uncharacterized protein</fullName>
    </submittedName>
</protein>
<dbReference type="PANTHER" id="PTHR12302">
    <property type="entry name" value="EBNA2 BINDING PROTEIN P100"/>
    <property type="match status" value="1"/>
</dbReference>
<dbReference type="GO" id="GO:0031332">
    <property type="term" value="C:RNAi effector complex"/>
    <property type="evidence" value="ECO:0007669"/>
    <property type="project" value="InterPro"/>
</dbReference>
<comment type="caution">
    <text evidence="8">The sequence shown here is derived from an EMBL/GenBank/DDBJ whole genome shotgun (WGS) entry which is preliminary data.</text>
</comment>
<accession>A0A8H7VV67</accession>
<dbReference type="AlphaFoldDB" id="A0A8H7VV67"/>
<dbReference type="InterPro" id="IPR016071">
    <property type="entry name" value="Staphylococal_nuclease_OB-fold"/>
</dbReference>
<feature type="domain" description="TNase-like" evidence="7">
    <location>
        <begin position="3"/>
        <end position="148"/>
    </location>
</feature>
<reference evidence="8 9" key="1">
    <citation type="submission" date="2020-12" db="EMBL/GenBank/DDBJ databases">
        <title>Metabolic potential, ecology and presence of endohyphal bacteria is reflected in genomic diversity of Mucoromycotina.</title>
        <authorList>
            <person name="Muszewska A."/>
            <person name="Okrasinska A."/>
            <person name="Steczkiewicz K."/>
            <person name="Drgas O."/>
            <person name="Orlowska M."/>
            <person name="Perlinska-Lenart U."/>
            <person name="Aleksandrzak-Piekarczyk T."/>
            <person name="Szatraj K."/>
            <person name="Zielenkiewicz U."/>
            <person name="Pilsyk S."/>
            <person name="Malc E."/>
            <person name="Mieczkowski P."/>
            <person name="Kruszewska J.S."/>
            <person name="Biernat P."/>
            <person name="Pawlowska J."/>
        </authorList>
    </citation>
    <scope>NUCLEOTIDE SEQUENCE [LARGE SCALE GENOMIC DNA]</scope>
    <source>
        <strain evidence="8 9">CBS 142.35</strain>
    </source>
</reference>
<feature type="domain" description="Tudor" evidence="6">
    <location>
        <begin position="721"/>
        <end position="779"/>
    </location>
</feature>
<dbReference type="InterPro" id="IPR035437">
    <property type="entry name" value="SNase_OB-fold_sf"/>
</dbReference>
<dbReference type="InterPro" id="IPR002999">
    <property type="entry name" value="Tudor"/>
</dbReference>
<dbReference type="Proteomes" id="UP000646827">
    <property type="component" value="Unassembled WGS sequence"/>
</dbReference>
<dbReference type="OrthoDB" id="10023235at2759"/>
<dbReference type="PANTHER" id="PTHR12302:SF2">
    <property type="entry name" value="STAPHYLOCOCCAL NUCLEASE DOMAIN-CONTAINING PROTEIN 1"/>
    <property type="match status" value="1"/>
</dbReference>
<feature type="domain" description="TNase-like" evidence="7">
    <location>
        <begin position="186"/>
        <end position="324"/>
    </location>
</feature>
<evidence type="ECO:0000256" key="4">
    <source>
        <dbReference type="ARBA" id="ARBA00022737"/>
    </source>
</evidence>
<evidence type="ECO:0000313" key="8">
    <source>
        <dbReference type="EMBL" id="KAG2228324.1"/>
    </source>
</evidence>
<dbReference type="GO" id="GO:0003723">
    <property type="term" value="F:RNA binding"/>
    <property type="evidence" value="ECO:0007669"/>
    <property type="project" value="UniProtKB-UniRule"/>
</dbReference>
<evidence type="ECO:0000256" key="3">
    <source>
        <dbReference type="ARBA" id="ARBA00022553"/>
    </source>
</evidence>
<sequence length="902" mass="100697">MAPVHKAVVKNVLSGDTVILRGNPRPNGPPLERLLALSNVQAPRLGNKDRDDEPFAFGSREFLRKLLVGKEVSFIPEYTITTTTPQREYGFIMTANGEQVAELGIKQGWLKVRDSKAHGNLEEHEATLDHLHDLEDEAKEAKLGMWNTDESGERDVSFNFDGDARTFLNKYKGQPLDETNYYVYGKLYLATIEQIRDASTYRVLLTLPDKSQQYITLLLTGIKAPACKRDNAPESVSEPFGEEAKFFVETRLLQRGVKVLLEGTNGQNFVGSVKHPAGNIAELLLANGYAKCVDWSITLVTGGPVPLRNAEKLAKDKKLRVWRDFVAKEKTNDSEFEAQVVKIVTGDTILVKTKSGIERKLQLASIKQAPRGVGSTAPGGSNKSRDIKEVGYQFEAREFLRKKLIGKTVHINIDYHKPAQDGFEAKDCATVKIGHNNIGEQLVERGLATVIRHRKDDDNRSHCYDQLLLAEAKAQDGQKGVHSTKEQPTVRIVDASENAAKSRQFLTFLKRSNRQNAIVDHVANGSRLFLWIPKENCRMAFVLAGIRAPRVGRTPNERSEPFGPEALSFVTEKCLQRDVEIQIENTDKTGAFIGSLFIGGENLAVLLLREGLANIHEYSANESQYTNQLYDGERAGRAARKNLWKDYDEEKEQAAAVQAIKEDNVVAEAKKQYIDLVVSEYTSGHQFYIQVINADVKKLETLMTELSQYHTSRGGMDGPHKPRVGDIVSAKFTEDDSWYRAKVRRVAGDSVDVLYIDYGNSEVLPTSRIRILPNQFKTLKPQAQEAVLSFVKGPERHEDYGDDSLERFKDLTGGKQLVGIVDARDNGVLCLTLYDPSNSVSAEASLNLEMVRDGLLLVNSKTRYAAGHQSTIKSLQEAQETARRERLGLFEYGDPSAEDAPF</sequence>
<dbReference type="Pfam" id="PF00567">
    <property type="entry name" value="TUDOR"/>
    <property type="match status" value="1"/>
</dbReference>
<dbReference type="FunFam" id="2.30.30.140:FF:000018">
    <property type="entry name" value="Serine/threonine-protein kinase 31"/>
    <property type="match status" value="1"/>
</dbReference>
<dbReference type="Gene3D" id="2.40.50.90">
    <property type="match status" value="5"/>
</dbReference>
<dbReference type="FunFam" id="2.40.50.90:FF:000010">
    <property type="entry name" value="Ribonuclease"/>
    <property type="match status" value="1"/>
</dbReference>
<keyword evidence="9" id="KW-1185">Reference proteome</keyword>
<dbReference type="Gene3D" id="2.30.30.140">
    <property type="match status" value="1"/>
</dbReference>
<dbReference type="InterPro" id="IPR016685">
    <property type="entry name" value="Silence_cplx_Nase-comp_TudorSN"/>
</dbReference>
<name>A0A8H7VV67_9FUNG</name>
<evidence type="ECO:0000256" key="2">
    <source>
        <dbReference type="ARBA" id="ARBA00022490"/>
    </source>
</evidence>
<dbReference type="GO" id="GO:0005829">
    <property type="term" value="C:cytosol"/>
    <property type="evidence" value="ECO:0007669"/>
    <property type="project" value="UniProtKB-UniRule"/>
</dbReference>
<evidence type="ECO:0000259" key="6">
    <source>
        <dbReference type="PROSITE" id="PS50304"/>
    </source>
</evidence>
<dbReference type="SMART" id="SM00318">
    <property type="entry name" value="SNc"/>
    <property type="match status" value="5"/>
</dbReference>
<proteinExistence type="predicted"/>
<dbReference type="SUPFAM" id="SSF50199">
    <property type="entry name" value="Staphylococcal nuclease"/>
    <property type="match status" value="5"/>
</dbReference>
<keyword evidence="2 5" id="KW-0963">Cytoplasm</keyword>
<feature type="domain" description="TNase-like" evidence="7">
    <location>
        <begin position="513"/>
        <end position="646"/>
    </location>
</feature>
<organism evidence="8 9">
    <name type="scientific">Circinella minor</name>
    <dbReference type="NCBI Taxonomy" id="1195481"/>
    <lineage>
        <taxon>Eukaryota</taxon>
        <taxon>Fungi</taxon>
        <taxon>Fungi incertae sedis</taxon>
        <taxon>Mucoromycota</taxon>
        <taxon>Mucoromycotina</taxon>
        <taxon>Mucoromycetes</taxon>
        <taxon>Mucorales</taxon>
        <taxon>Lichtheimiaceae</taxon>
        <taxon>Circinella</taxon>
    </lineage>
</organism>
<keyword evidence="4" id="KW-0677">Repeat</keyword>
<dbReference type="PROSITE" id="PS50830">
    <property type="entry name" value="TNASE_3"/>
    <property type="match status" value="4"/>
</dbReference>
<dbReference type="GO" id="GO:0004518">
    <property type="term" value="F:nuclease activity"/>
    <property type="evidence" value="ECO:0007669"/>
    <property type="project" value="TreeGrafter"/>
</dbReference>
<dbReference type="FunFam" id="2.40.50.90:FF:000001">
    <property type="entry name" value="Staphylococcal nuclease domain-containing protein"/>
    <property type="match status" value="1"/>
</dbReference>
<evidence type="ECO:0000259" key="7">
    <source>
        <dbReference type="PROSITE" id="PS50830"/>
    </source>
</evidence>